<dbReference type="EMBL" id="RCML01000581">
    <property type="protein sequence ID" value="KAG2973315.1"/>
    <property type="molecule type" value="Genomic_DNA"/>
</dbReference>
<dbReference type="VEuPathDB" id="FungiDB:PC110_g15592"/>
<feature type="compositionally biased region" description="Basic and acidic residues" evidence="2">
    <location>
        <begin position="436"/>
        <end position="450"/>
    </location>
</feature>
<feature type="region of interest" description="Disordered" evidence="2">
    <location>
        <begin position="1"/>
        <end position="53"/>
    </location>
</feature>
<gene>
    <name evidence="3" type="ORF">PC118_g15202</name>
</gene>
<dbReference type="AlphaFoldDB" id="A0A8T1FM31"/>
<evidence type="ECO:0000313" key="4">
    <source>
        <dbReference type="Proteomes" id="UP000697107"/>
    </source>
</evidence>
<comment type="caution">
    <text evidence="3">The sequence shown here is derived from an EMBL/GenBank/DDBJ whole genome shotgun (WGS) entry which is preliminary data.</text>
</comment>
<accession>A0A8T1FM31</accession>
<evidence type="ECO:0000256" key="1">
    <source>
        <dbReference type="SAM" id="Coils"/>
    </source>
</evidence>
<feature type="compositionally biased region" description="Basic and acidic residues" evidence="2">
    <location>
        <begin position="184"/>
        <end position="209"/>
    </location>
</feature>
<feature type="compositionally biased region" description="Polar residues" evidence="2">
    <location>
        <begin position="475"/>
        <end position="486"/>
    </location>
</feature>
<feature type="compositionally biased region" description="Polar residues" evidence="2">
    <location>
        <begin position="505"/>
        <end position="518"/>
    </location>
</feature>
<feature type="coiled-coil region" evidence="1">
    <location>
        <begin position="279"/>
        <end position="323"/>
    </location>
</feature>
<proteinExistence type="predicted"/>
<keyword evidence="1" id="KW-0175">Coiled coil</keyword>
<sequence length="810" mass="96908">MRSEYASQDTYSPPTRPSTWQLRFGKRSASQQNEAKPEVGVGPTPGNQARSPSISEQLLRALDTKPNEQEELSRECVDELIGRRNVFASEPELRLRTLTKDAEDGDTVVQEEYGHEGIAAEAKEIIRARFQIENQVKALRQAPKHRKSSTRRTETKNPHRGGPATRSTVSTNNTNIRMNHTTPSRHEKKDLQAHLKPRERNNQKTEVRPTKNVSRLQREHHQHKLDAATSRNKPRSYPQQLPMERRQQIRHQAREARKIDAAEERAMQKLLEPAIGDSNKEEILEQRRIEEEIERLTLENQQAAALEERLQHRKARLKSLSKVFDAWHKYVESKREHETRVAAEFSWRVMKRIMAIWKRYIHRRGQARAVEQVRLKLVREQQMNEQARQFYRVKRLPSWFYRWMAFVRQQKDRRAVTEAAERRRAQSQRLLERLQRQKTLEKSRSNHDDQAEIDIEESDVHLETTIESVPRTRGHTTNSNTETSVRNHQHRRKTHAWTDTERSQSVRSDGSSHATSIESPIHVSPSPHFPEASLTRAPQRVDKVYKAMEQRAVERKQRREELKRKYEELELKKRKEQDEQRAAREVLILEQQMEEKARIRERKLAEALALKEKQERRDHLLAQWEKAKKHNRRRLLFFYALLPWRKHHVLNERVARNAARWHELRIVYSHWERWQEFVQTCRKVHRRRDRARLEEAALHYALSLQRRVLWGLMRYHKKFQAQVLSVHRQHQWNTLQRSWTHWSKCLANERAHQQKIVSAATIKMQRTKLRRICARWRKVTNEAKLRQELELEKQQLWRKKTALQINNFQL</sequence>
<evidence type="ECO:0000256" key="2">
    <source>
        <dbReference type="SAM" id="MobiDB-lite"/>
    </source>
</evidence>
<name>A0A8T1FM31_9STRA</name>
<protein>
    <submittedName>
        <fullName evidence="3">Uncharacterized protein</fullName>
    </submittedName>
</protein>
<feature type="region of interest" description="Disordered" evidence="2">
    <location>
        <begin position="138"/>
        <end position="241"/>
    </location>
</feature>
<dbReference type="Proteomes" id="UP000697107">
    <property type="component" value="Unassembled WGS sequence"/>
</dbReference>
<feature type="coiled-coil region" evidence="1">
    <location>
        <begin position="545"/>
        <end position="592"/>
    </location>
</feature>
<evidence type="ECO:0000313" key="3">
    <source>
        <dbReference type="EMBL" id="KAG2973315.1"/>
    </source>
</evidence>
<reference evidence="3" key="1">
    <citation type="submission" date="2018-10" db="EMBL/GenBank/DDBJ databases">
        <title>Effector identification in a new, highly contiguous assembly of the strawberry crown rot pathogen Phytophthora cactorum.</title>
        <authorList>
            <person name="Armitage A.D."/>
            <person name="Nellist C.F."/>
            <person name="Bates H."/>
            <person name="Vickerstaff R.J."/>
            <person name="Harrison R.J."/>
        </authorList>
    </citation>
    <scope>NUCLEOTIDE SEQUENCE</scope>
    <source>
        <strain evidence="3">P415</strain>
    </source>
</reference>
<feature type="region of interest" description="Disordered" evidence="2">
    <location>
        <begin position="436"/>
        <end position="537"/>
    </location>
</feature>
<feature type="compositionally biased region" description="Polar residues" evidence="2">
    <location>
        <begin position="165"/>
        <end position="182"/>
    </location>
</feature>
<feature type="compositionally biased region" description="Polar residues" evidence="2">
    <location>
        <begin position="1"/>
        <end position="21"/>
    </location>
</feature>
<organism evidence="3 4">
    <name type="scientific">Phytophthora cactorum</name>
    <dbReference type="NCBI Taxonomy" id="29920"/>
    <lineage>
        <taxon>Eukaryota</taxon>
        <taxon>Sar</taxon>
        <taxon>Stramenopiles</taxon>
        <taxon>Oomycota</taxon>
        <taxon>Peronosporomycetes</taxon>
        <taxon>Peronosporales</taxon>
        <taxon>Peronosporaceae</taxon>
        <taxon>Phytophthora</taxon>
    </lineage>
</organism>